<feature type="transmembrane region" description="Helical" evidence="8">
    <location>
        <begin position="60"/>
        <end position="80"/>
    </location>
</feature>
<feature type="transmembrane region" description="Helical" evidence="8">
    <location>
        <begin position="20"/>
        <end position="48"/>
    </location>
</feature>
<organism evidence="10 12">
    <name type="scientific">Rotaria sordida</name>
    <dbReference type="NCBI Taxonomy" id="392033"/>
    <lineage>
        <taxon>Eukaryota</taxon>
        <taxon>Metazoa</taxon>
        <taxon>Spiralia</taxon>
        <taxon>Gnathifera</taxon>
        <taxon>Rotifera</taxon>
        <taxon>Eurotatoria</taxon>
        <taxon>Bdelloidea</taxon>
        <taxon>Philodinida</taxon>
        <taxon>Philodinidae</taxon>
        <taxon>Rotaria</taxon>
    </lineage>
</organism>
<dbReference type="SUPFAM" id="SSF81321">
    <property type="entry name" value="Family A G protein-coupled receptor-like"/>
    <property type="match status" value="1"/>
</dbReference>
<dbReference type="Pfam" id="PF00001">
    <property type="entry name" value="7tm_1"/>
    <property type="match status" value="1"/>
</dbReference>
<keyword evidence="7" id="KW-0807">Transducer</keyword>
<dbReference type="AlphaFoldDB" id="A0A814VX71"/>
<keyword evidence="2 8" id="KW-0812">Transmembrane</keyword>
<dbReference type="EMBL" id="CAJNOT010001398">
    <property type="protein sequence ID" value="CAF1193165.1"/>
    <property type="molecule type" value="Genomic_DNA"/>
</dbReference>
<reference evidence="10" key="1">
    <citation type="submission" date="2021-02" db="EMBL/GenBank/DDBJ databases">
        <authorList>
            <person name="Nowell W R."/>
        </authorList>
    </citation>
    <scope>NUCLEOTIDE SEQUENCE</scope>
</reference>
<keyword evidence="6" id="KW-0675">Receptor</keyword>
<dbReference type="PROSITE" id="PS50262">
    <property type="entry name" value="G_PROTEIN_RECEP_F1_2"/>
    <property type="match status" value="1"/>
</dbReference>
<comment type="caution">
    <text evidence="10">The sequence shown here is derived from an EMBL/GenBank/DDBJ whole genome shotgun (WGS) entry which is preliminary data.</text>
</comment>
<evidence type="ECO:0000256" key="2">
    <source>
        <dbReference type="ARBA" id="ARBA00022692"/>
    </source>
</evidence>
<keyword evidence="4" id="KW-0297">G-protein coupled receptor</keyword>
<dbReference type="InterPro" id="IPR017452">
    <property type="entry name" value="GPCR_Rhodpsn_7TM"/>
</dbReference>
<dbReference type="Gene3D" id="1.20.1070.10">
    <property type="entry name" value="Rhodopsin 7-helix transmembrane proteins"/>
    <property type="match status" value="1"/>
</dbReference>
<dbReference type="PANTHER" id="PTHR24240">
    <property type="entry name" value="OPSIN"/>
    <property type="match status" value="1"/>
</dbReference>
<accession>A0A814VX71</accession>
<evidence type="ECO:0000313" key="11">
    <source>
        <dbReference type="EMBL" id="CAF3701399.1"/>
    </source>
</evidence>
<evidence type="ECO:0000259" key="9">
    <source>
        <dbReference type="PROSITE" id="PS50262"/>
    </source>
</evidence>
<dbReference type="GO" id="GO:0016020">
    <property type="term" value="C:membrane"/>
    <property type="evidence" value="ECO:0007669"/>
    <property type="project" value="UniProtKB-SubCell"/>
</dbReference>
<evidence type="ECO:0000256" key="5">
    <source>
        <dbReference type="ARBA" id="ARBA00023136"/>
    </source>
</evidence>
<keyword evidence="5 8" id="KW-0472">Membrane</keyword>
<feature type="transmembrane region" description="Helical" evidence="8">
    <location>
        <begin position="298"/>
        <end position="324"/>
    </location>
</feature>
<evidence type="ECO:0000256" key="7">
    <source>
        <dbReference type="ARBA" id="ARBA00023224"/>
    </source>
</evidence>
<dbReference type="InterPro" id="IPR000276">
    <property type="entry name" value="GPCR_Rhodpsn"/>
</dbReference>
<comment type="subcellular location">
    <subcellularLocation>
        <location evidence="1">Membrane</location>
        <topology evidence="1">Multi-pass membrane protein</topology>
    </subcellularLocation>
</comment>
<protein>
    <recommendedName>
        <fullName evidence="9">G-protein coupled receptors family 1 profile domain-containing protein</fullName>
    </recommendedName>
</protein>
<gene>
    <name evidence="11" type="ORF">JBS370_LOCUS9531</name>
    <name evidence="10" type="ORF">ZHD862_LOCUS22424</name>
</gene>
<proteinExistence type="predicted"/>
<evidence type="ECO:0000313" key="10">
    <source>
        <dbReference type="EMBL" id="CAF1193165.1"/>
    </source>
</evidence>
<dbReference type="InterPro" id="IPR050125">
    <property type="entry name" value="GPCR_opsins"/>
</dbReference>
<evidence type="ECO:0000256" key="6">
    <source>
        <dbReference type="ARBA" id="ARBA00023170"/>
    </source>
</evidence>
<dbReference type="Proteomes" id="UP000663836">
    <property type="component" value="Unassembled WGS sequence"/>
</dbReference>
<feature type="transmembrane region" description="Helical" evidence="8">
    <location>
        <begin position="131"/>
        <end position="153"/>
    </location>
</feature>
<evidence type="ECO:0000256" key="8">
    <source>
        <dbReference type="SAM" id="Phobius"/>
    </source>
</evidence>
<evidence type="ECO:0000256" key="3">
    <source>
        <dbReference type="ARBA" id="ARBA00022989"/>
    </source>
</evidence>
<dbReference type="Proteomes" id="UP000663864">
    <property type="component" value="Unassembled WGS sequence"/>
</dbReference>
<evidence type="ECO:0000313" key="12">
    <source>
        <dbReference type="Proteomes" id="UP000663864"/>
    </source>
</evidence>
<keyword evidence="3 8" id="KW-1133">Transmembrane helix</keyword>
<sequence length="338" mass="39746">MVSNETSLSLWPCLHSIRFIIWSLPCTLCRLGGIIILFISIVCLTFNIRFLHFQRCQNSLIISLFLASLLVIMISVPGVLAQLFTCHRHCINIYCRIEGFISYLSGCLCMLIFTLLSIHRYLSLCSYDHFLSYRCSTFISWFLSLIFTFPLIFDYLNSYLPEGLGFHCSINWKDQSNLGRLYIFLSFIFMYLLPLIILLFVNIRVHLMVRNIYSQQYLNSSFSTYAYHRYSIKLNEQTDDYGKMYVNKYCVRKANDRKRFRIDYRFLRGIVLLVSSYLISWTPYAIIAILQLSDIKFIFQHAVLITLSAFIAKLSVVLAPFVYLSIMNYKLFKKILFK</sequence>
<evidence type="ECO:0000256" key="4">
    <source>
        <dbReference type="ARBA" id="ARBA00023040"/>
    </source>
</evidence>
<feature type="transmembrane region" description="Helical" evidence="8">
    <location>
        <begin position="100"/>
        <end position="119"/>
    </location>
</feature>
<feature type="transmembrane region" description="Helical" evidence="8">
    <location>
        <begin position="266"/>
        <end position="292"/>
    </location>
</feature>
<feature type="domain" description="G-protein coupled receptors family 1 profile" evidence="9">
    <location>
        <begin position="32"/>
        <end position="323"/>
    </location>
</feature>
<dbReference type="EMBL" id="CAJOBD010000650">
    <property type="protein sequence ID" value="CAF3701399.1"/>
    <property type="molecule type" value="Genomic_DNA"/>
</dbReference>
<dbReference type="GO" id="GO:0004930">
    <property type="term" value="F:G protein-coupled receptor activity"/>
    <property type="evidence" value="ECO:0007669"/>
    <property type="project" value="UniProtKB-KW"/>
</dbReference>
<name>A0A814VX71_9BILA</name>
<evidence type="ECO:0000256" key="1">
    <source>
        <dbReference type="ARBA" id="ARBA00004141"/>
    </source>
</evidence>
<dbReference type="PRINTS" id="PR00237">
    <property type="entry name" value="GPCRRHODOPSN"/>
</dbReference>
<feature type="transmembrane region" description="Helical" evidence="8">
    <location>
        <begin position="181"/>
        <end position="201"/>
    </location>
</feature>